<dbReference type="AlphaFoldDB" id="A0A6S6R1Y3"/>
<accession>A0A6S6R1Y3</accession>
<dbReference type="GO" id="GO:0003700">
    <property type="term" value="F:DNA-binding transcription factor activity"/>
    <property type="evidence" value="ECO:0007669"/>
    <property type="project" value="InterPro"/>
</dbReference>
<gene>
    <name evidence="4" type="ORF">acsn021_07800</name>
</gene>
<dbReference type="InterPro" id="IPR018062">
    <property type="entry name" value="HTH_AraC-typ_CS"/>
</dbReference>
<dbReference type="Proteomes" id="UP000515561">
    <property type="component" value="Chromosome"/>
</dbReference>
<dbReference type="SMART" id="SM00342">
    <property type="entry name" value="HTH_ARAC"/>
    <property type="match status" value="1"/>
</dbReference>
<dbReference type="InterPro" id="IPR020449">
    <property type="entry name" value="Tscrpt_reg_AraC-type_HTH"/>
</dbReference>
<dbReference type="InterPro" id="IPR009057">
    <property type="entry name" value="Homeodomain-like_sf"/>
</dbReference>
<dbReference type="SUPFAM" id="SSF46689">
    <property type="entry name" value="Homeodomain-like"/>
    <property type="match status" value="2"/>
</dbReference>
<evidence type="ECO:0000256" key="3">
    <source>
        <dbReference type="ARBA" id="ARBA00023163"/>
    </source>
</evidence>
<dbReference type="EMBL" id="AP023367">
    <property type="protein sequence ID" value="BCJ93211.1"/>
    <property type="molecule type" value="Genomic_DNA"/>
</dbReference>
<dbReference type="GO" id="GO:0043565">
    <property type="term" value="F:sequence-specific DNA binding"/>
    <property type="evidence" value="ECO:0007669"/>
    <property type="project" value="InterPro"/>
</dbReference>
<dbReference type="InterPro" id="IPR053142">
    <property type="entry name" value="PchR_regulatory_protein"/>
</dbReference>
<dbReference type="RefSeq" id="WP_184095135.1">
    <property type="nucleotide sequence ID" value="NZ_AP023367.1"/>
</dbReference>
<keyword evidence="1" id="KW-0805">Transcription regulation</keyword>
<dbReference type="PANTHER" id="PTHR47893:SF1">
    <property type="entry name" value="REGULATORY PROTEIN PCHR"/>
    <property type="match status" value="1"/>
</dbReference>
<dbReference type="Pfam" id="PF12833">
    <property type="entry name" value="HTH_18"/>
    <property type="match status" value="1"/>
</dbReference>
<evidence type="ECO:0000256" key="2">
    <source>
        <dbReference type="ARBA" id="ARBA00023125"/>
    </source>
</evidence>
<evidence type="ECO:0000313" key="4">
    <source>
        <dbReference type="EMBL" id="BCJ93211.1"/>
    </source>
</evidence>
<keyword evidence="2" id="KW-0238">DNA-binding</keyword>
<dbReference type="PROSITE" id="PS01124">
    <property type="entry name" value="HTH_ARAC_FAMILY_2"/>
    <property type="match status" value="1"/>
</dbReference>
<dbReference type="PRINTS" id="PR00032">
    <property type="entry name" value="HTHARAC"/>
</dbReference>
<dbReference type="Gene3D" id="1.10.10.60">
    <property type="entry name" value="Homeodomain-like"/>
    <property type="match status" value="2"/>
</dbReference>
<reference evidence="4 5" key="1">
    <citation type="journal article" date="2016" name="Int. J. Syst. Evol. Microbiol.">
        <title>Descriptions of Anaerotaenia torta gen. nov., sp. nov. and Anaerocolumna cellulosilytica gen. nov., sp. nov. isolated from a methanogenic reactor of cattle waste.</title>
        <authorList>
            <person name="Uek A."/>
            <person name="Ohtaki Y."/>
            <person name="Kaku N."/>
            <person name="Ueki K."/>
        </authorList>
    </citation>
    <scope>NUCLEOTIDE SEQUENCE [LARGE SCALE GENOMIC DNA]</scope>
    <source>
        <strain evidence="4 5">SN021</strain>
    </source>
</reference>
<sequence>MVRNSYAFNLTQFGFLVKEKNDSTVLYEVKSDKGYGQIHVCSLFPGIEIYYSNFNTTYDFSGKFVLNNFIEISYIYEGVYEFELRDNRCIYAGEGEIIALRNIFESVSSRFPQKLFKGFSIMIDMHTVNTTLCQYFNNFLIDMNHIADKLCKESNIYIMKGSSGIKEILDKIYLSDPMQQAAYIRIKVLELLHILDNQNLDSMRYKCNYYEKDTVLKVKHVKEHLTAELSEHITIEQLAKEHYITLTMLKNCFKDIYGLPPYEYLKKIRMNQAAAFIKTGKYSIGEIASMTGYQNASKFSGAFKDVMGVTPRDYKKSYRTES</sequence>
<dbReference type="PANTHER" id="PTHR47893">
    <property type="entry name" value="REGULATORY PROTEIN PCHR"/>
    <property type="match status" value="1"/>
</dbReference>
<keyword evidence="3" id="KW-0804">Transcription</keyword>
<proteinExistence type="predicted"/>
<evidence type="ECO:0000313" key="5">
    <source>
        <dbReference type="Proteomes" id="UP000515561"/>
    </source>
</evidence>
<dbReference type="KEGG" id="acel:acsn021_07800"/>
<organism evidence="4 5">
    <name type="scientific">Anaerocolumna cellulosilytica</name>
    <dbReference type="NCBI Taxonomy" id="433286"/>
    <lineage>
        <taxon>Bacteria</taxon>
        <taxon>Bacillati</taxon>
        <taxon>Bacillota</taxon>
        <taxon>Clostridia</taxon>
        <taxon>Lachnospirales</taxon>
        <taxon>Lachnospiraceae</taxon>
        <taxon>Anaerocolumna</taxon>
    </lineage>
</organism>
<dbReference type="InterPro" id="IPR018060">
    <property type="entry name" value="HTH_AraC"/>
</dbReference>
<protein>
    <submittedName>
        <fullName evidence="4">AraC family transcriptional regulator</fullName>
    </submittedName>
</protein>
<keyword evidence="5" id="KW-1185">Reference proteome</keyword>
<evidence type="ECO:0000256" key="1">
    <source>
        <dbReference type="ARBA" id="ARBA00023015"/>
    </source>
</evidence>
<name>A0A6S6R1Y3_9FIRM</name>
<dbReference type="PROSITE" id="PS00041">
    <property type="entry name" value="HTH_ARAC_FAMILY_1"/>
    <property type="match status" value="1"/>
</dbReference>